<accession>A0ABX1KWD3</accession>
<proteinExistence type="predicted"/>
<sequence>MAGLLLNAFGNGMAVAGNMGSGLWTASAVNLHNWTGVSLGIILFIIGVINAITNQFLIRRFDGKRLFYEIVYVVFFGSIVQYSAQMLEAFGINHAPVIWRLIFSCLGIVVFCIGISLYQRANIIMHPNDDTSNILRFLYLKGNATASQLLDFLPAAIMIGITYFATGQILSVNVATLFSIFGNGILIAISDRVVWPHLTHNFTVKPVTNR</sequence>
<evidence type="ECO:0000313" key="3">
    <source>
        <dbReference type="Proteomes" id="UP000763447"/>
    </source>
</evidence>
<feature type="transmembrane region" description="Helical" evidence="1">
    <location>
        <begin position="170"/>
        <end position="189"/>
    </location>
</feature>
<evidence type="ECO:0008006" key="4">
    <source>
        <dbReference type="Google" id="ProtNLM"/>
    </source>
</evidence>
<keyword evidence="1" id="KW-1133">Transmembrane helix</keyword>
<feature type="transmembrane region" description="Helical" evidence="1">
    <location>
        <begin position="66"/>
        <end position="85"/>
    </location>
</feature>
<keyword evidence="1" id="KW-0472">Membrane</keyword>
<dbReference type="RefSeq" id="WP_168924102.1">
    <property type="nucleotide sequence ID" value="NZ_JAAXLJ010000001.1"/>
</dbReference>
<dbReference type="Pfam" id="PF19700">
    <property type="entry name" value="DUF6198"/>
    <property type="match status" value="1"/>
</dbReference>
<reference evidence="2 3" key="1">
    <citation type="submission" date="2020-04" db="EMBL/GenBank/DDBJ databases">
        <title>A novel species of genus Lactobacillus that was isolated from fermented food Zha-chili.</title>
        <authorList>
            <person name="Zhang Z."/>
        </authorList>
    </citation>
    <scope>NUCLEOTIDE SEQUENCE [LARGE SCALE GENOMIC DNA]</scope>
    <source>
        <strain evidence="3">HBUAS51383</strain>
    </source>
</reference>
<gene>
    <name evidence="2" type="ORF">HC026_00590</name>
</gene>
<evidence type="ECO:0000256" key="1">
    <source>
        <dbReference type="SAM" id="Phobius"/>
    </source>
</evidence>
<dbReference type="InterPro" id="IPR038750">
    <property type="entry name" value="YczE/YyaS-like"/>
</dbReference>
<comment type="caution">
    <text evidence="2">The sequence shown here is derived from an EMBL/GenBank/DDBJ whole genome shotgun (WGS) entry which is preliminary data.</text>
</comment>
<protein>
    <recommendedName>
        <fullName evidence="4">Sugar specific permease</fullName>
    </recommendedName>
</protein>
<feature type="transmembrane region" description="Helical" evidence="1">
    <location>
        <begin position="97"/>
        <end position="118"/>
    </location>
</feature>
<evidence type="ECO:0000313" key="2">
    <source>
        <dbReference type="EMBL" id="NLR17409.1"/>
    </source>
</evidence>
<keyword evidence="1" id="KW-0812">Transmembrane</keyword>
<name>A0ABX1KWD3_9LACO</name>
<dbReference type="EMBL" id="JAAXLJ010000001">
    <property type="protein sequence ID" value="NLR17409.1"/>
    <property type="molecule type" value="Genomic_DNA"/>
</dbReference>
<organism evidence="2 3">
    <name type="scientific">Secundilactobacillus angelensis</name>
    <dbReference type="NCBI Taxonomy" id="2722706"/>
    <lineage>
        <taxon>Bacteria</taxon>
        <taxon>Bacillati</taxon>
        <taxon>Bacillota</taxon>
        <taxon>Bacilli</taxon>
        <taxon>Lactobacillales</taxon>
        <taxon>Lactobacillaceae</taxon>
        <taxon>Secundilactobacillus</taxon>
    </lineage>
</organism>
<dbReference type="Proteomes" id="UP000763447">
    <property type="component" value="Unassembled WGS sequence"/>
</dbReference>
<keyword evidence="3" id="KW-1185">Reference proteome</keyword>
<feature type="transmembrane region" description="Helical" evidence="1">
    <location>
        <begin position="38"/>
        <end position="57"/>
    </location>
</feature>